<evidence type="ECO:0000313" key="6">
    <source>
        <dbReference type="EMBL" id="CAB5018125.1"/>
    </source>
</evidence>
<dbReference type="Pfam" id="PF01558">
    <property type="entry name" value="POR"/>
    <property type="match status" value="1"/>
</dbReference>
<dbReference type="EMBL" id="CAFBOS010000210">
    <property type="protein sequence ID" value="CAB5018125.1"/>
    <property type="molecule type" value="Genomic_DNA"/>
</dbReference>
<protein>
    <submittedName>
        <fullName evidence="6">Unannotated protein</fullName>
    </submittedName>
</protein>
<dbReference type="EMBL" id="CAFBMH010000132">
    <property type="protein sequence ID" value="CAB4929382.1"/>
    <property type="molecule type" value="Genomic_DNA"/>
</dbReference>
<reference evidence="6" key="1">
    <citation type="submission" date="2020-05" db="EMBL/GenBank/DDBJ databases">
        <authorList>
            <person name="Chiriac C."/>
            <person name="Salcher M."/>
            <person name="Ghai R."/>
            <person name="Kavagutti S V."/>
        </authorList>
    </citation>
    <scope>NUCLEOTIDE SEQUENCE</scope>
</reference>
<dbReference type="Gene3D" id="3.40.920.10">
    <property type="entry name" value="Pyruvate-ferredoxin oxidoreductase, PFOR, domain III"/>
    <property type="match status" value="1"/>
</dbReference>
<gene>
    <name evidence="3" type="ORF">UFOPK2754_02050</name>
    <name evidence="4" type="ORF">UFOPK3139_02430</name>
    <name evidence="5" type="ORF">UFOPK3543_02566</name>
    <name evidence="6" type="ORF">UFOPK3967_02599</name>
</gene>
<dbReference type="InterPro" id="IPR019752">
    <property type="entry name" value="Pyrv/ketoisovalerate_OxRed_cat"/>
</dbReference>
<evidence type="ECO:0000313" key="5">
    <source>
        <dbReference type="EMBL" id="CAB4929382.1"/>
    </source>
</evidence>
<organism evidence="6">
    <name type="scientific">freshwater metagenome</name>
    <dbReference type="NCBI Taxonomy" id="449393"/>
    <lineage>
        <taxon>unclassified sequences</taxon>
        <taxon>metagenomes</taxon>
        <taxon>ecological metagenomes</taxon>
    </lineage>
</organism>
<feature type="domain" description="Pyruvate/ketoisovalerate oxidoreductase catalytic" evidence="2">
    <location>
        <begin position="16"/>
        <end position="180"/>
    </location>
</feature>
<dbReference type="PANTHER" id="PTHR42730:SF1">
    <property type="entry name" value="2-OXOGLUTARATE SYNTHASE SUBUNIT KORC"/>
    <property type="match status" value="1"/>
</dbReference>
<name>A0A6J7QMB6_9ZZZZ</name>
<keyword evidence="1" id="KW-0560">Oxidoreductase</keyword>
<evidence type="ECO:0000313" key="4">
    <source>
        <dbReference type="EMBL" id="CAB4835367.1"/>
    </source>
</evidence>
<dbReference type="PANTHER" id="PTHR42730">
    <property type="entry name" value="2-OXOGLUTARATE SYNTHASE SUBUNIT KORC"/>
    <property type="match status" value="1"/>
</dbReference>
<dbReference type="AlphaFoldDB" id="A0A6J7QMB6"/>
<proteinExistence type="predicted"/>
<dbReference type="InterPro" id="IPR002869">
    <property type="entry name" value="Pyrv_flavodox_OxRed_cen"/>
</dbReference>
<evidence type="ECO:0000259" key="2">
    <source>
        <dbReference type="Pfam" id="PF01558"/>
    </source>
</evidence>
<evidence type="ECO:0000256" key="1">
    <source>
        <dbReference type="ARBA" id="ARBA00023002"/>
    </source>
</evidence>
<sequence>MPSSGTERELLLTGIGGQGVQLAAQLVARAAVIDHREVMLFGSYGGMMRGGNTDATVVVAEGPILAPPTVPFAWASIVMHHDYWSFVKERLRPGSLLLVNTTVFRGEIPRDGLHVFDIPATDIAVDAGNIMTASVVMVGALSALTGLVSLDALLEAVPQSLPPYRTKHIELNQAALRAGFGSVARDALPAWDGARC</sequence>
<dbReference type="SUPFAM" id="SSF53323">
    <property type="entry name" value="Pyruvate-ferredoxin oxidoreductase, PFOR, domain III"/>
    <property type="match status" value="1"/>
</dbReference>
<dbReference type="GO" id="GO:0016903">
    <property type="term" value="F:oxidoreductase activity, acting on the aldehyde or oxo group of donors"/>
    <property type="evidence" value="ECO:0007669"/>
    <property type="project" value="InterPro"/>
</dbReference>
<accession>A0A6J7QMB6</accession>
<dbReference type="EMBL" id="CAFABA010000123">
    <property type="protein sequence ID" value="CAB4835367.1"/>
    <property type="molecule type" value="Genomic_DNA"/>
</dbReference>
<evidence type="ECO:0000313" key="3">
    <source>
        <dbReference type="EMBL" id="CAB4755188.1"/>
    </source>
</evidence>
<dbReference type="EMBL" id="CAEZYR010000080">
    <property type="protein sequence ID" value="CAB4755188.1"/>
    <property type="molecule type" value="Genomic_DNA"/>
</dbReference>
<dbReference type="InterPro" id="IPR052554">
    <property type="entry name" value="2-oxoglutarate_synth_KorC"/>
</dbReference>